<dbReference type="Pfam" id="PF00202">
    <property type="entry name" value="Aminotran_3"/>
    <property type="match status" value="1"/>
</dbReference>
<evidence type="ECO:0000256" key="2">
    <source>
        <dbReference type="ARBA" id="ARBA00022898"/>
    </source>
</evidence>
<dbReference type="EMBL" id="QSCO01000005">
    <property type="protein sequence ID" value="RGY08331.1"/>
    <property type="molecule type" value="Genomic_DNA"/>
</dbReference>
<comment type="similarity">
    <text evidence="3">Belongs to the class-III pyridoxal-phosphate-dependent aminotransferase family.</text>
</comment>
<name>A0A413IEE2_9BACT</name>
<dbReference type="InterPro" id="IPR015422">
    <property type="entry name" value="PyrdxlP-dep_Trfase_small"/>
</dbReference>
<dbReference type="AlphaFoldDB" id="A0A413IEE2"/>
<evidence type="ECO:0000313" key="4">
    <source>
        <dbReference type="EMBL" id="RGY08331.1"/>
    </source>
</evidence>
<dbReference type="PANTHER" id="PTHR43713">
    <property type="entry name" value="GLUTAMATE-1-SEMIALDEHYDE 2,1-AMINOMUTASE"/>
    <property type="match status" value="1"/>
</dbReference>
<dbReference type="NCBIfam" id="NF004856">
    <property type="entry name" value="PRK06209.1"/>
    <property type="match status" value="1"/>
</dbReference>
<comment type="cofactor">
    <cofactor evidence="1">
        <name>pyridoxal 5'-phosphate</name>
        <dbReference type="ChEBI" id="CHEBI:597326"/>
    </cofactor>
</comment>
<dbReference type="EC" id="5.4.3.8" evidence="4"/>
<reference evidence="4 5" key="1">
    <citation type="submission" date="2018-08" db="EMBL/GenBank/DDBJ databases">
        <title>A genome reference for cultivated species of the human gut microbiota.</title>
        <authorList>
            <person name="Zou Y."/>
            <person name="Xue W."/>
            <person name="Luo G."/>
        </authorList>
    </citation>
    <scope>NUCLEOTIDE SEQUENCE [LARGE SCALE GENOMIC DNA]</scope>
    <source>
        <strain evidence="4 5">OF03-11</strain>
    </source>
</reference>
<comment type="caution">
    <text evidence="4">The sequence shown here is derived from an EMBL/GenBank/DDBJ whole genome shotgun (WGS) entry which is preliminary data.</text>
</comment>
<dbReference type="GO" id="GO:0042286">
    <property type="term" value="F:glutamate-1-semialdehyde 2,1-aminomutase activity"/>
    <property type="evidence" value="ECO:0007669"/>
    <property type="project" value="UniProtKB-EC"/>
</dbReference>
<dbReference type="Gene3D" id="3.90.1150.10">
    <property type="entry name" value="Aspartate Aminotransferase, domain 1"/>
    <property type="match status" value="1"/>
</dbReference>
<dbReference type="Gene3D" id="3.40.640.10">
    <property type="entry name" value="Type I PLP-dependent aspartate aminotransferase-like (Major domain)"/>
    <property type="match status" value="1"/>
</dbReference>
<dbReference type="SUPFAM" id="SSF53383">
    <property type="entry name" value="PLP-dependent transferases"/>
    <property type="match status" value="1"/>
</dbReference>
<keyword evidence="2 3" id="KW-0663">Pyridoxal phosphate</keyword>
<evidence type="ECO:0000256" key="1">
    <source>
        <dbReference type="ARBA" id="ARBA00001933"/>
    </source>
</evidence>
<dbReference type="Proteomes" id="UP000284434">
    <property type="component" value="Unassembled WGS sequence"/>
</dbReference>
<dbReference type="InterPro" id="IPR005814">
    <property type="entry name" value="Aminotrans_3"/>
</dbReference>
<accession>A0A413IEE2</accession>
<dbReference type="InterPro" id="IPR015421">
    <property type="entry name" value="PyrdxlP-dep_Trfase_major"/>
</dbReference>
<gene>
    <name evidence="4" type="ORF">DXA53_04630</name>
</gene>
<dbReference type="RefSeq" id="WP_118103226.1">
    <property type="nucleotide sequence ID" value="NZ_JADMYR010000037.1"/>
</dbReference>
<dbReference type="GO" id="GO:0008483">
    <property type="term" value="F:transaminase activity"/>
    <property type="evidence" value="ECO:0007669"/>
    <property type="project" value="InterPro"/>
</dbReference>
<evidence type="ECO:0000256" key="3">
    <source>
        <dbReference type="RuleBase" id="RU003560"/>
    </source>
</evidence>
<sequence>MNYSERLNHVIPGGCHTYSRGDDQYPQNAPQILQRGEGAYVYTPEGDRFLDYGMALRAVTLGYAQKDVANAAIEQIWNGNNLTRASLIELQAAELLTELIPSVEMVKFAKNGSTVTTAALKIARAYTGRKYIARCYDHPFFSFDDWFIGDTPLTRGIPEEYHSLTLHFHYNDIASLQELFDRYPGQIAGVILEPATGSHPENNFLHQVQDLCHRNGALFILDEMITGFRWHLQGAQTYYHVEPDLCTFGKGMANGFSVAAVAGKREYMNVGGIKESGAERVFLTSTTHGAEMCGMGAFVETIKVYQQQNVIEHLWNYGGKLINGMNAIARELGVAENFNVYGVPCSPNYLTKDKNGEVSMGLRTLFSQEMIKNGVLMPWIAISLAHGEAELEKTLEATRKSLQVYARAVSEGYEKYLKGEVIKPVFRKYN</sequence>
<proteinExistence type="inferred from homology"/>
<keyword evidence="4" id="KW-0413">Isomerase</keyword>
<protein>
    <submittedName>
        <fullName evidence="4">Glutamate-1-semialdehyde 2,1-aminomutase</fullName>
        <ecNumber evidence="4">5.4.3.8</ecNumber>
    </submittedName>
</protein>
<organism evidence="4 5">
    <name type="scientific">Odoribacter splanchnicus</name>
    <dbReference type="NCBI Taxonomy" id="28118"/>
    <lineage>
        <taxon>Bacteria</taxon>
        <taxon>Pseudomonadati</taxon>
        <taxon>Bacteroidota</taxon>
        <taxon>Bacteroidia</taxon>
        <taxon>Bacteroidales</taxon>
        <taxon>Odoribacteraceae</taxon>
        <taxon>Odoribacter</taxon>
    </lineage>
</organism>
<dbReference type="GO" id="GO:0030170">
    <property type="term" value="F:pyridoxal phosphate binding"/>
    <property type="evidence" value="ECO:0007669"/>
    <property type="project" value="InterPro"/>
</dbReference>
<evidence type="ECO:0000313" key="5">
    <source>
        <dbReference type="Proteomes" id="UP000284434"/>
    </source>
</evidence>
<dbReference type="InterPro" id="IPR015424">
    <property type="entry name" value="PyrdxlP-dep_Trfase"/>
</dbReference>
<dbReference type="PANTHER" id="PTHR43713:SF3">
    <property type="entry name" value="GLUTAMATE-1-SEMIALDEHYDE 2,1-AMINOMUTASE 1, CHLOROPLASTIC-RELATED"/>
    <property type="match status" value="1"/>
</dbReference>